<evidence type="ECO:0000256" key="6">
    <source>
        <dbReference type="ARBA" id="ARBA00022747"/>
    </source>
</evidence>
<evidence type="ECO:0000256" key="7">
    <source>
        <dbReference type="ARBA" id="ARBA00023125"/>
    </source>
</evidence>
<dbReference type="GO" id="GO:0008168">
    <property type="term" value="F:methyltransferase activity"/>
    <property type="evidence" value="ECO:0007669"/>
    <property type="project" value="UniProtKB-KW"/>
</dbReference>
<protein>
    <recommendedName>
        <fullName evidence="2">site-specific DNA-methyltransferase (cytosine-N(4)-specific)</fullName>
        <ecNumber evidence="2">2.1.1.113</ecNumber>
    </recommendedName>
</protein>
<comment type="caution">
    <text evidence="10">The sequence shown here is derived from an EMBL/GenBank/DDBJ whole genome shotgun (WGS) entry which is preliminary data.</text>
</comment>
<comment type="similarity">
    <text evidence="1">Belongs to the N(4)/N(6)-methyltransferase family. N(4) subfamily.</text>
</comment>
<dbReference type="GO" id="GO:0032259">
    <property type="term" value="P:methylation"/>
    <property type="evidence" value="ECO:0007669"/>
    <property type="project" value="UniProtKB-KW"/>
</dbReference>
<evidence type="ECO:0000313" key="11">
    <source>
        <dbReference type="Proteomes" id="UP001602013"/>
    </source>
</evidence>
<dbReference type="InterPro" id="IPR001091">
    <property type="entry name" value="RM_Methyltransferase"/>
</dbReference>
<keyword evidence="4" id="KW-0808">Transferase</keyword>
<dbReference type="EMBL" id="JBIASD010000025">
    <property type="protein sequence ID" value="MFF3669896.1"/>
    <property type="molecule type" value="Genomic_DNA"/>
</dbReference>
<evidence type="ECO:0000256" key="1">
    <source>
        <dbReference type="ARBA" id="ARBA00010203"/>
    </source>
</evidence>
<evidence type="ECO:0000256" key="8">
    <source>
        <dbReference type="ARBA" id="ARBA00049120"/>
    </source>
</evidence>
<reference evidence="10 11" key="1">
    <citation type="submission" date="2024-10" db="EMBL/GenBank/DDBJ databases">
        <title>The Natural Products Discovery Center: Release of the First 8490 Sequenced Strains for Exploring Actinobacteria Biosynthetic Diversity.</title>
        <authorList>
            <person name="Kalkreuter E."/>
            <person name="Kautsar S.A."/>
            <person name="Yang D."/>
            <person name="Bader C.D."/>
            <person name="Teijaro C.N."/>
            <person name="Fluegel L."/>
            <person name="Davis C.M."/>
            <person name="Simpson J.R."/>
            <person name="Lauterbach L."/>
            <person name="Steele A.D."/>
            <person name="Gui C."/>
            <person name="Meng S."/>
            <person name="Li G."/>
            <person name="Viehrig K."/>
            <person name="Ye F."/>
            <person name="Su P."/>
            <person name="Kiefer A.F."/>
            <person name="Nichols A."/>
            <person name="Cepeda A.J."/>
            <person name="Yan W."/>
            <person name="Fan B."/>
            <person name="Jiang Y."/>
            <person name="Adhikari A."/>
            <person name="Zheng C.-J."/>
            <person name="Schuster L."/>
            <person name="Cowan T.M."/>
            <person name="Smanski M.J."/>
            <person name="Chevrette M.G."/>
            <person name="De Carvalho L.P.S."/>
            <person name="Shen B."/>
        </authorList>
    </citation>
    <scope>NUCLEOTIDE SEQUENCE [LARGE SCALE GENOMIC DNA]</scope>
    <source>
        <strain evidence="10 11">NPDC002173</strain>
    </source>
</reference>
<dbReference type="PROSITE" id="PS00093">
    <property type="entry name" value="N4_MTASE"/>
    <property type="match status" value="1"/>
</dbReference>
<evidence type="ECO:0000259" key="9">
    <source>
        <dbReference type="Pfam" id="PF01555"/>
    </source>
</evidence>
<dbReference type="Gene3D" id="3.40.50.150">
    <property type="entry name" value="Vaccinia Virus protein VP39"/>
    <property type="match status" value="1"/>
</dbReference>
<dbReference type="InterPro" id="IPR029063">
    <property type="entry name" value="SAM-dependent_MTases_sf"/>
</dbReference>
<keyword evidence="7" id="KW-0238">DNA-binding</keyword>
<dbReference type="RefSeq" id="WP_387416170.1">
    <property type="nucleotide sequence ID" value="NZ_JBIASD010000025.1"/>
</dbReference>
<organism evidence="10 11">
    <name type="scientific">Microtetraspora malaysiensis</name>
    <dbReference type="NCBI Taxonomy" id="161358"/>
    <lineage>
        <taxon>Bacteria</taxon>
        <taxon>Bacillati</taxon>
        <taxon>Actinomycetota</taxon>
        <taxon>Actinomycetes</taxon>
        <taxon>Streptosporangiales</taxon>
        <taxon>Streptosporangiaceae</taxon>
        <taxon>Microtetraspora</taxon>
    </lineage>
</organism>
<evidence type="ECO:0000256" key="3">
    <source>
        <dbReference type="ARBA" id="ARBA00022603"/>
    </source>
</evidence>
<dbReference type="Pfam" id="PF01555">
    <property type="entry name" value="N6_N4_Mtase"/>
    <property type="match status" value="1"/>
</dbReference>
<keyword evidence="3 10" id="KW-0489">Methyltransferase</keyword>
<dbReference type="PRINTS" id="PR00508">
    <property type="entry name" value="S21N4MTFRASE"/>
</dbReference>
<keyword evidence="5" id="KW-0949">S-adenosyl-L-methionine</keyword>
<dbReference type="InterPro" id="IPR002941">
    <property type="entry name" value="DNA_methylase_N4/N6"/>
</dbReference>
<name>A0ABW6SY04_9ACTN</name>
<gene>
    <name evidence="10" type="ORF">ACFYXI_30350</name>
</gene>
<proteinExistence type="inferred from homology"/>
<comment type="catalytic activity">
    <reaction evidence="8">
        <text>a 2'-deoxycytidine in DNA + S-adenosyl-L-methionine = an N(4)-methyl-2'-deoxycytidine in DNA + S-adenosyl-L-homocysteine + H(+)</text>
        <dbReference type="Rhea" id="RHEA:16857"/>
        <dbReference type="Rhea" id="RHEA-COMP:11369"/>
        <dbReference type="Rhea" id="RHEA-COMP:13674"/>
        <dbReference type="ChEBI" id="CHEBI:15378"/>
        <dbReference type="ChEBI" id="CHEBI:57856"/>
        <dbReference type="ChEBI" id="CHEBI:59789"/>
        <dbReference type="ChEBI" id="CHEBI:85452"/>
        <dbReference type="ChEBI" id="CHEBI:137933"/>
        <dbReference type="EC" id="2.1.1.113"/>
    </reaction>
</comment>
<dbReference type="InterPro" id="IPR017985">
    <property type="entry name" value="MeTrfase_CN4_CS"/>
</dbReference>
<keyword evidence="11" id="KW-1185">Reference proteome</keyword>
<accession>A0ABW6SY04</accession>
<evidence type="ECO:0000256" key="2">
    <source>
        <dbReference type="ARBA" id="ARBA00012185"/>
    </source>
</evidence>
<keyword evidence="6" id="KW-0680">Restriction system</keyword>
<evidence type="ECO:0000313" key="10">
    <source>
        <dbReference type="EMBL" id="MFF3669896.1"/>
    </source>
</evidence>
<evidence type="ECO:0000256" key="4">
    <source>
        <dbReference type="ARBA" id="ARBA00022679"/>
    </source>
</evidence>
<sequence length="144" mass="16278">MTAQREPYWSDEHAAIYNGDAREVLAELGDCSVDCIVTSPPYWGLRHYCDGQYGQEPTLEEYVDNLRATFAEARRVLADDGTFWLNLGARGRCSAARTHRRRSSGRWVRAYLIRSKLGREVRVRVVLPGVLALGDDAAPLQQRP</sequence>
<feature type="domain" description="DNA methylase N-4/N-6" evidence="9">
    <location>
        <begin position="33"/>
        <end position="111"/>
    </location>
</feature>
<dbReference type="SUPFAM" id="SSF53335">
    <property type="entry name" value="S-adenosyl-L-methionine-dependent methyltransferases"/>
    <property type="match status" value="1"/>
</dbReference>
<dbReference type="EC" id="2.1.1.113" evidence="2"/>
<evidence type="ECO:0000256" key="5">
    <source>
        <dbReference type="ARBA" id="ARBA00022691"/>
    </source>
</evidence>
<dbReference type="Proteomes" id="UP001602013">
    <property type="component" value="Unassembled WGS sequence"/>
</dbReference>